<accession>A0A1C3H3I9</accession>
<evidence type="ECO:0000259" key="1">
    <source>
        <dbReference type="PROSITE" id="PS51725"/>
    </source>
</evidence>
<evidence type="ECO:0000313" key="3">
    <source>
        <dbReference type="Proteomes" id="UP000190837"/>
    </source>
</evidence>
<sequence>MENIAGCHCYIVGINDHEPNAVYVFEVWENQEAHMASLQLDIVQQLIAKAKPIIAGMSYQPNLTIIGGKASF</sequence>
<dbReference type="Gene3D" id="3.30.70.100">
    <property type="match status" value="1"/>
</dbReference>
<dbReference type="InterPro" id="IPR011008">
    <property type="entry name" value="Dimeric_a/b-barrel"/>
</dbReference>
<dbReference type="EMBL" id="FKLO01000037">
    <property type="protein sequence ID" value="SAM61788.1"/>
    <property type="molecule type" value="Genomic_DNA"/>
</dbReference>
<feature type="domain" description="ABM" evidence="1">
    <location>
        <begin position="1"/>
        <end position="66"/>
    </location>
</feature>
<dbReference type="InterPro" id="IPR007138">
    <property type="entry name" value="ABM_dom"/>
</dbReference>
<reference evidence="3" key="1">
    <citation type="submission" date="2016-04" db="EMBL/GenBank/DDBJ databases">
        <authorList>
            <person name="Tagini F."/>
        </authorList>
    </citation>
    <scope>NUCLEOTIDE SEQUENCE [LARGE SCALE GENOMIC DNA]</scope>
    <source>
        <strain evidence="3">CHUV0807</strain>
    </source>
</reference>
<dbReference type="PROSITE" id="PS51725">
    <property type="entry name" value="ABM"/>
    <property type="match status" value="1"/>
</dbReference>
<organism evidence="2 3">
    <name type="scientific">Cardiobacterium hominis</name>
    <dbReference type="NCBI Taxonomy" id="2718"/>
    <lineage>
        <taxon>Bacteria</taxon>
        <taxon>Pseudomonadati</taxon>
        <taxon>Pseudomonadota</taxon>
        <taxon>Gammaproteobacteria</taxon>
        <taxon>Cardiobacteriales</taxon>
        <taxon>Cardiobacteriaceae</taxon>
        <taxon>Cardiobacterium</taxon>
    </lineage>
</organism>
<evidence type="ECO:0000313" key="2">
    <source>
        <dbReference type="EMBL" id="SAM61788.1"/>
    </source>
</evidence>
<dbReference type="Proteomes" id="UP000190837">
    <property type="component" value="Unassembled WGS sequence"/>
</dbReference>
<name>A0A1C3H3I9_9GAMM</name>
<proteinExistence type="predicted"/>
<dbReference type="AlphaFoldDB" id="A0A1C3H3I9"/>
<dbReference type="Pfam" id="PF03992">
    <property type="entry name" value="ABM"/>
    <property type="match status" value="1"/>
</dbReference>
<protein>
    <recommendedName>
        <fullName evidence="1">ABM domain-containing protein</fullName>
    </recommendedName>
</protein>
<gene>
    <name evidence="2" type="ORF">CHUV0807_0943</name>
</gene>
<dbReference type="SUPFAM" id="SSF54909">
    <property type="entry name" value="Dimeric alpha+beta barrel"/>
    <property type="match status" value="1"/>
</dbReference>